<dbReference type="EMBL" id="BAABME010004968">
    <property type="protein sequence ID" value="GAA0164151.1"/>
    <property type="molecule type" value="Genomic_DNA"/>
</dbReference>
<dbReference type="InterPro" id="IPR039537">
    <property type="entry name" value="Retrotran_Ty1/copia-like"/>
</dbReference>
<dbReference type="Pfam" id="PF25597">
    <property type="entry name" value="SH3_retrovirus"/>
    <property type="match status" value="1"/>
</dbReference>
<sequence length="317" mass="37306">MQENLETWHKRLGHTNYRNMHKLISNDAVRGLPKLEVKEKLRGDCQVGKQTQVSHQQFSQVTASRVLDLLHMDLMGLVQVERIGGKKYIYVCVDDYSRYTWVEVLREKSDAFAPFKQLATQIQREQETHIIRIRSDHDKEFENAKLDEYCSQEGIKHEFSAPITPQQNDIVERKNRIIQEMARVMLHSKKMPIKFWGEAVNTACHIHNRITLRPGTNNTTYEIWRGRKPNVQYFHIFGSVCYILADREPRHKFDVKGEKWIFLGYSRNYRALRVYNKRTQVIMESIKVKVVDEEAEHTETEPEEPVTPTVIDSGRIP</sequence>
<feature type="domain" description="Integrase catalytic" evidence="2">
    <location>
        <begin position="61"/>
        <end position="228"/>
    </location>
</feature>
<dbReference type="InterPro" id="IPR036397">
    <property type="entry name" value="RNaseH_sf"/>
</dbReference>
<dbReference type="InterPro" id="IPR001584">
    <property type="entry name" value="Integrase_cat-core"/>
</dbReference>
<dbReference type="GO" id="GO:0015074">
    <property type="term" value="P:DNA integration"/>
    <property type="evidence" value="ECO:0007669"/>
    <property type="project" value="InterPro"/>
</dbReference>
<proteinExistence type="predicted"/>
<accession>A0AAV3QMC2</accession>
<dbReference type="Gene3D" id="3.30.420.10">
    <property type="entry name" value="Ribonuclease H-like superfamily/Ribonuclease H"/>
    <property type="match status" value="1"/>
</dbReference>
<protein>
    <recommendedName>
        <fullName evidence="2">Integrase catalytic domain-containing protein</fullName>
    </recommendedName>
</protein>
<reference evidence="3 4" key="1">
    <citation type="submission" date="2024-01" db="EMBL/GenBank/DDBJ databases">
        <title>The complete chloroplast genome sequence of Lithospermum erythrorhizon: insights into the phylogenetic relationship among Boraginaceae species and the maternal lineages of purple gromwells.</title>
        <authorList>
            <person name="Okada T."/>
            <person name="Watanabe K."/>
        </authorList>
    </citation>
    <scope>NUCLEOTIDE SEQUENCE [LARGE SCALE GENOMIC DNA]</scope>
</reference>
<name>A0AAV3QMC2_LITER</name>
<evidence type="ECO:0000259" key="2">
    <source>
        <dbReference type="PROSITE" id="PS50994"/>
    </source>
</evidence>
<comment type="caution">
    <text evidence="3">The sequence shown here is derived from an EMBL/GenBank/DDBJ whole genome shotgun (WGS) entry which is preliminary data.</text>
</comment>
<dbReference type="InterPro" id="IPR012337">
    <property type="entry name" value="RNaseH-like_sf"/>
</dbReference>
<dbReference type="SUPFAM" id="SSF53098">
    <property type="entry name" value="Ribonuclease H-like"/>
    <property type="match status" value="1"/>
</dbReference>
<dbReference type="PROSITE" id="PS50994">
    <property type="entry name" value="INTEGRASE"/>
    <property type="match status" value="1"/>
</dbReference>
<evidence type="ECO:0000313" key="3">
    <source>
        <dbReference type="EMBL" id="GAA0164151.1"/>
    </source>
</evidence>
<dbReference type="Pfam" id="PF13976">
    <property type="entry name" value="gag_pre-integrs"/>
    <property type="match status" value="1"/>
</dbReference>
<dbReference type="InterPro" id="IPR025724">
    <property type="entry name" value="GAG-pre-integrase_dom"/>
</dbReference>
<feature type="region of interest" description="Disordered" evidence="1">
    <location>
        <begin position="294"/>
        <end position="317"/>
    </location>
</feature>
<dbReference type="InterPro" id="IPR057670">
    <property type="entry name" value="SH3_retrovirus"/>
</dbReference>
<evidence type="ECO:0000313" key="4">
    <source>
        <dbReference type="Proteomes" id="UP001454036"/>
    </source>
</evidence>
<gene>
    <name evidence="3" type="ORF">LIER_19856</name>
</gene>
<dbReference type="PANTHER" id="PTHR42648:SF21">
    <property type="entry name" value="CYSTEINE-RICH RLK (RECEPTOR-LIKE PROTEIN KINASE) 8"/>
    <property type="match status" value="1"/>
</dbReference>
<dbReference type="AlphaFoldDB" id="A0AAV3QMC2"/>
<dbReference type="Pfam" id="PF00665">
    <property type="entry name" value="rve"/>
    <property type="match status" value="1"/>
</dbReference>
<dbReference type="GO" id="GO:0003676">
    <property type="term" value="F:nucleic acid binding"/>
    <property type="evidence" value="ECO:0007669"/>
    <property type="project" value="InterPro"/>
</dbReference>
<organism evidence="3 4">
    <name type="scientific">Lithospermum erythrorhizon</name>
    <name type="common">Purple gromwell</name>
    <name type="synonym">Lithospermum officinale var. erythrorhizon</name>
    <dbReference type="NCBI Taxonomy" id="34254"/>
    <lineage>
        <taxon>Eukaryota</taxon>
        <taxon>Viridiplantae</taxon>
        <taxon>Streptophyta</taxon>
        <taxon>Embryophyta</taxon>
        <taxon>Tracheophyta</taxon>
        <taxon>Spermatophyta</taxon>
        <taxon>Magnoliopsida</taxon>
        <taxon>eudicotyledons</taxon>
        <taxon>Gunneridae</taxon>
        <taxon>Pentapetalae</taxon>
        <taxon>asterids</taxon>
        <taxon>lamiids</taxon>
        <taxon>Boraginales</taxon>
        <taxon>Boraginaceae</taxon>
        <taxon>Boraginoideae</taxon>
        <taxon>Lithospermeae</taxon>
        <taxon>Lithospermum</taxon>
    </lineage>
</organism>
<evidence type="ECO:0000256" key="1">
    <source>
        <dbReference type="SAM" id="MobiDB-lite"/>
    </source>
</evidence>
<keyword evidence="4" id="KW-1185">Reference proteome</keyword>
<dbReference type="PANTHER" id="PTHR42648">
    <property type="entry name" value="TRANSPOSASE, PUTATIVE-RELATED"/>
    <property type="match status" value="1"/>
</dbReference>
<dbReference type="Proteomes" id="UP001454036">
    <property type="component" value="Unassembled WGS sequence"/>
</dbReference>